<dbReference type="Proteomes" id="UP000195807">
    <property type="component" value="Chromosome"/>
</dbReference>
<evidence type="ECO:0000313" key="2">
    <source>
        <dbReference type="EMBL" id="ARU15352.1"/>
    </source>
</evidence>
<keyword evidence="1" id="KW-0732">Signal</keyword>
<evidence type="ECO:0008006" key="4">
    <source>
        <dbReference type="Google" id="ProtNLM"/>
    </source>
</evidence>
<proteinExistence type="predicted"/>
<organism evidence="2 3">
    <name type="scientific">Croceicoccus marinus</name>
    <dbReference type="NCBI Taxonomy" id="450378"/>
    <lineage>
        <taxon>Bacteria</taxon>
        <taxon>Pseudomonadati</taxon>
        <taxon>Pseudomonadota</taxon>
        <taxon>Alphaproteobacteria</taxon>
        <taxon>Sphingomonadales</taxon>
        <taxon>Erythrobacteraceae</taxon>
        <taxon>Croceicoccus</taxon>
    </lineage>
</organism>
<dbReference type="OrthoDB" id="7473015at2"/>
<name>A0A1Z1F9C4_9SPHN</name>
<accession>A0A1Z1F9C4</accession>
<evidence type="ECO:0000256" key="1">
    <source>
        <dbReference type="SAM" id="SignalP"/>
    </source>
</evidence>
<protein>
    <recommendedName>
        <fullName evidence="4">S-adenosyl-L-homocysteine hydrolase</fullName>
    </recommendedName>
</protein>
<dbReference type="EMBL" id="CP019602">
    <property type="protein sequence ID" value="ARU15352.1"/>
    <property type="molecule type" value="Genomic_DNA"/>
</dbReference>
<keyword evidence="3" id="KW-1185">Reference proteome</keyword>
<dbReference type="AlphaFoldDB" id="A0A1Z1F9C4"/>
<dbReference type="STRING" id="450378.GCA_001661675_00619"/>
<sequence>MGTFRTFAAAAAASAMLAAMPAPALAATPADIAQAENLRKLDIMLMVTSLRCRKGADDFQADYKDFAAKRVVMMKAAYQTLKQGHARLGERGARREMDKISTGMANRYGLGHPWLQCDQLKAVTRDLADNGGEAEVVLAAQHLLSPARPAQFAMVD</sequence>
<feature type="chain" id="PRO_5011459851" description="S-adenosyl-L-homocysteine hydrolase" evidence="1">
    <location>
        <begin position="27"/>
        <end position="156"/>
    </location>
</feature>
<dbReference type="KEGG" id="cman:A9D14_03105"/>
<feature type="signal peptide" evidence="1">
    <location>
        <begin position="1"/>
        <end position="26"/>
    </location>
</feature>
<dbReference type="RefSeq" id="WP_066842859.1">
    <property type="nucleotide sequence ID" value="NZ_CP019602.1"/>
</dbReference>
<gene>
    <name evidence="2" type="ORF">A9D14_03105</name>
</gene>
<evidence type="ECO:0000313" key="3">
    <source>
        <dbReference type="Proteomes" id="UP000195807"/>
    </source>
</evidence>
<reference evidence="2 3" key="1">
    <citation type="submission" date="2017-01" db="EMBL/GenBank/DDBJ databases">
        <title>Complete genome sequence of esterase-producing bacterium Croceicoccus marinus E4A9.</title>
        <authorList>
            <person name="Wu Y.-H."/>
            <person name="Cheng H."/>
            <person name="Xu L."/>
            <person name="Huo Y.-Y."/>
            <person name="Wang C.-S."/>
            <person name="Xu X.-W."/>
        </authorList>
    </citation>
    <scope>NUCLEOTIDE SEQUENCE [LARGE SCALE GENOMIC DNA]</scope>
    <source>
        <strain evidence="2 3">E4A9</strain>
    </source>
</reference>